<keyword evidence="9" id="KW-1185">Reference proteome</keyword>
<dbReference type="GO" id="GO:0005886">
    <property type="term" value="C:plasma membrane"/>
    <property type="evidence" value="ECO:0007669"/>
    <property type="project" value="UniProtKB-SubCell"/>
</dbReference>
<dbReference type="AlphaFoldDB" id="A0AAX0Q8W5"/>
<feature type="transmembrane region" description="Helical" evidence="6">
    <location>
        <begin position="146"/>
        <end position="164"/>
    </location>
</feature>
<feature type="transmembrane region" description="Helical" evidence="6">
    <location>
        <begin position="52"/>
        <end position="73"/>
    </location>
</feature>
<gene>
    <name evidence="8" type="ORF">ASJ83_04915</name>
</gene>
<evidence type="ECO:0000256" key="6">
    <source>
        <dbReference type="SAM" id="Phobius"/>
    </source>
</evidence>
<evidence type="ECO:0000313" key="9">
    <source>
        <dbReference type="Proteomes" id="UP000243820"/>
    </source>
</evidence>
<keyword evidence="4 6" id="KW-1133">Transmembrane helix</keyword>
<dbReference type="InterPro" id="IPR050638">
    <property type="entry name" value="AA-Vitamin_Transporters"/>
</dbReference>
<evidence type="ECO:0000256" key="5">
    <source>
        <dbReference type="ARBA" id="ARBA00023136"/>
    </source>
</evidence>
<protein>
    <submittedName>
        <fullName evidence="8">Permease</fullName>
    </submittedName>
</protein>
<dbReference type="Gene3D" id="1.10.3730.20">
    <property type="match status" value="1"/>
</dbReference>
<organism evidence="8 9">
    <name type="scientific">Methanocorpusculum parvum</name>
    <dbReference type="NCBI Taxonomy" id="2193"/>
    <lineage>
        <taxon>Archaea</taxon>
        <taxon>Methanobacteriati</taxon>
        <taxon>Methanobacteriota</taxon>
        <taxon>Stenosarchaea group</taxon>
        <taxon>Methanomicrobia</taxon>
        <taxon>Methanomicrobiales</taxon>
        <taxon>Methanocorpusculaceae</taxon>
        <taxon>Methanocorpusculum</taxon>
    </lineage>
</organism>
<evidence type="ECO:0000256" key="3">
    <source>
        <dbReference type="ARBA" id="ARBA00022692"/>
    </source>
</evidence>
<feature type="transmembrane region" description="Helical" evidence="6">
    <location>
        <begin position="85"/>
        <end position="106"/>
    </location>
</feature>
<feature type="transmembrane region" description="Helical" evidence="6">
    <location>
        <begin position="170"/>
        <end position="189"/>
    </location>
</feature>
<sequence>MVNLPMGSARTFTPRRLSDKRLAPFLIILAAVCWGTIGIFTRELQAAGFTSVQITAARCAVTALCVVTALLLTDREKLKIAPKDIWLFIGTGLLSIVFFNICYFTSIQYLTLSMASVLLYTAPFFVMLMSLFLFHERMTVQKGIALILAFSGCVLTAGILGGGVTGITEIGILIGLGSGFGYALYTIFGRLALKKYHPITITAYTFVVAGVGILPFCDVGGMIWLSAENPGILLYVLILSIGCTVLPYFLYTKGLKYVEGGKASVMAFVEPMVATLIGIFLFHEQMTLVNMTGVVLIFLAVVLLNRRRASFSADTD</sequence>
<feature type="transmembrane region" description="Helical" evidence="6">
    <location>
        <begin position="201"/>
        <end position="226"/>
    </location>
</feature>
<evidence type="ECO:0000259" key="7">
    <source>
        <dbReference type="Pfam" id="PF00892"/>
    </source>
</evidence>
<feature type="domain" description="EamA" evidence="7">
    <location>
        <begin position="170"/>
        <end position="305"/>
    </location>
</feature>
<comment type="subcellular location">
    <subcellularLocation>
        <location evidence="1">Cell membrane</location>
        <topology evidence="1">Multi-pass membrane protein</topology>
    </subcellularLocation>
</comment>
<evidence type="ECO:0000313" key="8">
    <source>
        <dbReference type="EMBL" id="PAV09820.1"/>
    </source>
</evidence>
<dbReference type="PANTHER" id="PTHR32322:SF18">
    <property type="entry name" value="S-ADENOSYLMETHIONINE_S-ADENOSYLHOMOCYSTEINE TRANSPORTER"/>
    <property type="match status" value="1"/>
</dbReference>
<feature type="domain" description="EamA" evidence="7">
    <location>
        <begin position="24"/>
        <end position="156"/>
    </location>
</feature>
<feature type="transmembrane region" description="Helical" evidence="6">
    <location>
        <begin position="112"/>
        <end position="134"/>
    </location>
</feature>
<keyword evidence="3 6" id="KW-0812">Transmembrane</keyword>
<dbReference type="InterPro" id="IPR037185">
    <property type="entry name" value="EmrE-like"/>
</dbReference>
<feature type="transmembrane region" description="Helical" evidence="6">
    <location>
        <begin position="263"/>
        <end position="282"/>
    </location>
</feature>
<feature type="transmembrane region" description="Helical" evidence="6">
    <location>
        <begin position="21"/>
        <end position="40"/>
    </location>
</feature>
<name>A0AAX0Q8W5_9EURY</name>
<evidence type="ECO:0000256" key="4">
    <source>
        <dbReference type="ARBA" id="ARBA00022989"/>
    </source>
</evidence>
<feature type="transmembrane region" description="Helical" evidence="6">
    <location>
        <begin position="288"/>
        <end position="305"/>
    </location>
</feature>
<dbReference type="Pfam" id="PF00892">
    <property type="entry name" value="EamA"/>
    <property type="match status" value="2"/>
</dbReference>
<keyword evidence="5 6" id="KW-0472">Membrane</keyword>
<proteinExistence type="predicted"/>
<dbReference type="SUPFAM" id="SSF103481">
    <property type="entry name" value="Multidrug resistance efflux transporter EmrE"/>
    <property type="match status" value="2"/>
</dbReference>
<dbReference type="PANTHER" id="PTHR32322">
    <property type="entry name" value="INNER MEMBRANE TRANSPORTER"/>
    <property type="match status" value="1"/>
</dbReference>
<reference evidence="8 9" key="1">
    <citation type="journal article" date="2017" name="BMC Genomics">
        <title>Genomic analysis of methanogenic archaea reveals a shift towards energy conservation.</title>
        <authorList>
            <person name="Gilmore S.P."/>
            <person name="Henske J.K."/>
            <person name="Sexton J.A."/>
            <person name="Solomon K.V."/>
            <person name="Seppala S."/>
            <person name="Yoo J.I."/>
            <person name="Huyett L.M."/>
            <person name="Pressman A."/>
            <person name="Cogan J.Z."/>
            <person name="Kivenson V."/>
            <person name="Peng X."/>
            <person name="Tan Y."/>
            <person name="Valentine D.L."/>
            <person name="O'Malley M.A."/>
        </authorList>
    </citation>
    <scope>NUCLEOTIDE SEQUENCE [LARGE SCALE GENOMIC DNA]</scope>
    <source>
        <strain evidence="8 9">XII</strain>
    </source>
</reference>
<accession>A0AAX0Q8W5</accession>
<dbReference type="InterPro" id="IPR000620">
    <property type="entry name" value="EamA_dom"/>
</dbReference>
<dbReference type="Proteomes" id="UP000243820">
    <property type="component" value="Unassembled WGS sequence"/>
</dbReference>
<evidence type="ECO:0000256" key="1">
    <source>
        <dbReference type="ARBA" id="ARBA00004651"/>
    </source>
</evidence>
<evidence type="ECO:0000256" key="2">
    <source>
        <dbReference type="ARBA" id="ARBA00022475"/>
    </source>
</evidence>
<dbReference type="EMBL" id="LMVO01000006">
    <property type="protein sequence ID" value="PAV09820.1"/>
    <property type="molecule type" value="Genomic_DNA"/>
</dbReference>
<feature type="transmembrane region" description="Helical" evidence="6">
    <location>
        <begin position="232"/>
        <end position="251"/>
    </location>
</feature>
<comment type="caution">
    <text evidence="8">The sequence shown here is derived from an EMBL/GenBank/DDBJ whole genome shotgun (WGS) entry which is preliminary data.</text>
</comment>
<keyword evidence="2" id="KW-1003">Cell membrane</keyword>